<accession>A0A520MGK9</accession>
<dbReference type="PANTHER" id="PTHR30388:SF4">
    <property type="entry name" value="MOLYBDENUM COFACTOR INSERTION CHAPERONE PAOD"/>
    <property type="match status" value="1"/>
</dbReference>
<gene>
    <name evidence="3" type="ORF">EVB03_05180</name>
</gene>
<dbReference type="Proteomes" id="UP000315889">
    <property type="component" value="Unassembled WGS sequence"/>
</dbReference>
<dbReference type="InterPro" id="IPR003777">
    <property type="entry name" value="XdhC_CoxI"/>
</dbReference>
<name>A0A520MGK9_9GAMM</name>
<dbReference type="InterPro" id="IPR052698">
    <property type="entry name" value="MoCofactor_Util/Proc"/>
</dbReference>
<evidence type="ECO:0000259" key="2">
    <source>
        <dbReference type="Pfam" id="PF13478"/>
    </source>
</evidence>
<evidence type="ECO:0000313" key="3">
    <source>
        <dbReference type="EMBL" id="RZO20311.1"/>
    </source>
</evidence>
<evidence type="ECO:0000313" key="4">
    <source>
        <dbReference type="Proteomes" id="UP000315889"/>
    </source>
</evidence>
<dbReference type="EMBL" id="SHBP01000005">
    <property type="protein sequence ID" value="RZO20311.1"/>
    <property type="molecule type" value="Genomic_DNA"/>
</dbReference>
<proteinExistence type="predicted"/>
<dbReference type="Pfam" id="PF02625">
    <property type="entry name" value="XdhC_CoxI"/>
    <property type="match status" value="1"/>
</dbReference>
<comment type="caution">
    <text evidence="3">The sequence shown here is derived from an EMBL/GenBank/DDBJ whole genome shotgun (WGS) entry which is preliminary data.</text>
</comment>
<sequence length="352" mass="38855">MAITTNSTSHLQHLLASWYPQKDDCLWVLGTVYKTEGPCYRKPGAMMLFNSIGQQFGLLSGGCLEANIQQRAAQVMSTQKSITLCYDGADEDDISFQLGIGCGGIVHIILQAVLPENNYLDLVTVYESLVSRNQGYYWQSIENGEEAHASWKSVEAHQQLLTDDGLAGSDSRAWLMDSHDKNWLVSYQTPAPHVLVVGGGVDARPLVEMAKVMGWMVTLWDSRPANARREFFSTADQIIRCPAEEIHDQADVQSVDAAIIMSHNIIMDAQALSSMQSLDLGYIGLLGPIHRRAEVLEKAGLTEDTLRTHVSGPAGINIQGEFPEEIALSILTECHMVLYKRRELDCAKASKC</sequence>
<organism evidence="3 4">
    <name type="scientific">SAR92 clade bacterium</name>
    <dbReference type="NCBI Taxonomy" id="2315479"/>
    <lineage>
        <taxon>Bacteria</taxon>
        <taxon>Pseudomonadati</taxon>
        <taxon>Pseudomonadota</taxon>
        <taxon>Gammaproteobacteria</taxon>
        <taxon>Cellvibrionales</taxon>
        <taxon>Porticoccaceae</taxon>
        <taxon>SAR92 clade</taxon>
    </lineage>
</organism>
<dbReference type="Pfam" id="PF13478">
    <property type="entry name" value="XdhC_C"/>
    <property type="match status" value="1"/>
</dbReference>
<protein>
    <submittedName>
        <fullName evidence="3">XdhC/CoxI family protein</fullName>
    </submittedName>
</protein>
<feature type="domain" description="XdhC- CoxI" evidence="1">
    <location>
        <begin position="27"/>
        <end position="87"/>
    </location>
</feature>
<dbReference type="AlphaFoldDB" id="A0A520MGK9"/>
<dbReference type="Gene3D" id="3.40.50.720">
    <property type="entry name" value="NAD(P)-binding Rossmann-like Domain"/>
    <property type="match status" value="1"/>
</dbReference>
<reference evidence="3 4" key="1">
    <citation type="submission" date="2019-02" db="EMBL/GenBank/DDBJ databases">
        <title>Prokaryotic population dynamics and viral predation in marine succession experiment using metagenomics: the confinement effect.</title>
        <authorList>
            <person name="Haro-Moreno J.M."/>
            <person name="Rodriguez-Valera F."/>
            <person name="Lopez-Perez M."/>
        </authorList>
    </citation>
    <scope>NUCLEOTIDE SEQUENCE [LARGE SCALE GENOMIC DNA]</scope>
    <source>
        <strain evidence="3">MED-G170</strain>
    </source>
</reference>
<evidence type="ECO:0000259" key="1">
    <source>
        <dbReference type="Pfam" id="PF02625"/>
    </source>
</evidence>
<dbReference type="PANTHER" id="PTHR30388">
    <property type="entry name" value="ALDEHYDE OXIDOREDUCTASE MOLYBDENUM COFACTOR ASSEMBLY PROTEIN"/>
    <property type="match status" value="1"/>
</dbReference>
<feature type="domain" description="XdhC Rossmann" evidence="2">
    <location>
        <begin position="194"/>
        <end position="334"/>
    </location>
</feature>
<dbReference type="InterPro" id="IPR027051">
    <property type="entry name" value="XdhC_Rossmann_dom"/>
</dbReference>